<dbReference type="CDD" id="cd02042">
    <property type="entry name" value="ParAB_family"/>
    <property type="match status" value="1"/>
</dbReference>
<dbReference type="PANTHER" id="PTHR13696">
    <property type="entry name" value="P-LOOP CONTAINING NUCLEOSIDE TRIPHOSPHATE HYDROLASE"/>
    <property type="match status" value="1"/>
</dbReference>
<reference evidence="5" key="2">
    <citation type="submission" date="2018-03" db="EMBL/GenBank/DDBJ databases">
        <authorList>
            <person name="Keele B.F."/>
        </authorList>
    </citation>
    <scope>NUCLEOTIDE SEQUENCE [LARGE SCALE GENOMIC DNA]</scope>
    <source>
        <strain evidence="5">Gilliam</strain>
    </source>
</reference>
<dbReference type="InterPro" id="IPR027417">
    <property type="entry name" value="P-loop_NTPase"/>
</dbReference>
<dbReference type="AlphaFoldDB" id="A0A0F3M5T9"/>
<sequence length="265" mass="29330">MSYNAQIIVIVNQKGGVGKTTTATNLATAFAATGKKTLLVDLDPQGNVGIGFGINKLSTDKSIYQVFVNHNINIPEQAYNIVQSLITPTIVPNLDIIISNMDLSATEIELISQEEKESKLKSALSNIQSQYDYIIVDCLPSLGLLTLNALMAATQVIIPMQCEFLALVGLSQLLKIIDRFKKNFNPNLKIQGILLTMHDRRNKLTLQVEEDVRKHLADLVFKTVIPRNVRISEAPSFGKPVILYDHKCLGSIAYMHLAKEILDNN</sequence>
<organism evidence="4 6">
    <name type="scientific">Orientia tsutsugamushi str. Gilliam</name>
    <dbReference type="NCBI Taxonomy" id="1359184"/>
    <lineage>
        <taxon>Bacteria</taxon>
        <taxon>Pseudomonadati</taxon>
        <taxon>Pseudomonadota</taxon>
        <taxon>Alphaproteobacteria</taxon>
        <taxon>Rickettsiales</taxon>
        <taxon>Rickettsiaceae</taxon>
        <taxon>Rickettsieae</taxon>
        <taxon>Orientia</taxon>
    </lineage>
</organism>
<dbReference type="SUPFAM" id="SSF52540">
    <property type="entry name" value="P-loop containing nucleoside triphosphate hydrolases"/>
    <property type="match status" value="1"/>
</dbReference>
<feature type="domain" description="AAA" evidence="3">
    <location>
        <begin position="6"/>
        <end position="190"/>
    </location>
</feature>
<comment type="function">
    <text evidence="1">Involved in chromosome partition. Localize to both poles of the predivisional cell following completion of DNA replication.</text>
</comment>
<dbReference type="PATRIC" id="fig|1359184.3.peg.2445"/>
<gene>
    <name evidence="4" type="primary">soj</name>
    <name evidence="5" type="synonym">parA</name>
    <name evidence="5" type="ORF">GILLIAM_01738</name>
    <name evidence="4" type="ORF">OTSGILL_2527</name>
</gene>
<accession>A0A0F3M5T9</accession>
<dbReference type="EMBL" id="LS398551">
    <property type="protein sequence ID" value="SPR08644.1"/>
    <property type="molecule type" value="Genomic_DNA"/>
</dbReference>
<reference evidence="4 6" key="1">
    <citation type="submission" date="2015-02" db="EMBL/GenBank/DDBJ databases">
        <title>Genome Sequencing of Rickettsiales.</title>
        <authorList>
            <person name="Daugherty S.C."/>
            <person name="Su Q."/>
            <person name="Abolude K."/>
            <person name="Beier-Sexton M."/>
            <person name="Carlyon J.A."/>
            <person name="Carter R."/>
            <person name="Day N.P."/>
            <person name="Dumler S.J."/>
            <person name="Dyachenko V."/>
            <person name="Godinez A."/>
            <person name="Kurtti T.J."/>
            <person name="Lichay M."/>
            <person name="Mullins K.E."/>
            <person name="Ott S."/>
            <person name="Pappas-Brown V."/>
            <person name="Paris D.H."/>
            <person name="Patel P."/>
            <person name="Richards A.L."/>
            <person name="Sadzewicz L."/>
            <person name="Sears K."/>
            <person name="Seidman D."/>
            <person name="Sengamalay N."/>
            <person name="Stenos J."/>
            <person name="Tallon L.J."/>
            <person name="Vincent G."/>
            <person name="Fraser C.M."/>
            <person name="Munderloh U."/>
            <person name="Dunning-Hotopp J.C."/>
        </authorList>
    </citation>
    <scope>NUCLEOTIDE SEQUENCE [LARGE SCALE GENOMIC DNA]</scope>
    <source>
        <strain evidence="4 6">Gilliam</strain>
    </source>
</reference>
<evidence type="ECO:0000313" key="4">
    <source>
        <dbReference type="EMBL" id="KJV51100.1"/>
    </source>
</evidence>
<evidence type="ECO:0000259" key="3">
    <source>
        <dbReference type="Pfam" id="PF13614"/>
    </source>
</evidence>
<dbReference type="PANTHER" id="PTHR13696:SF52">
    <property type="entry name" value="PARA FAMILY PROTEIN CT_582"/>
    <property type="match status" value="1"/>
</dbReference>
<evidence type="ECO:0000256" key="1">
    <source>
        <dbReference type="ARBA" id="ARBA00057242"/>
    </source>
</evidence>
<evidence type="ECO:0000313" key="7">
    <source>
        <dbReference type="Proteomes" id="UP000244959"/>
    </source>
</evidence>
<reference evidence="7" key="3">
    <citation type="submission" date="2018-03" db="EMBL/GenBank/DDBJ databases">
        <authorList>
            <person name="Batty M. E."/>
            <person name="Batty M E."/>
        </authorList>
    </citation>
    <scope>NUCLEOTIDE SEQUENCE [LARGE SCALE GENOMIC DNA]</scope>
    <source>
        <strain evidence="7">Gilliam</strain>
    </source>
</reference>
<dbReference type="FunFam" id="3.40.50.300:FF:000285">
    <property type="entry name" value="Sporulation initiation inhibitor Soj"/>
    <property type="match status" value="1"/>
</dbReference>
<evidence type="ECO:0000313" key="5">
    <source>
        <dbReference type="EMBL" id="SPR08644.1"/>
    </source>
</evidence>
<evidence type="ECO:0000313" key="6">
    <source>
        <dbReference type="Proteomes" id="UP000033769"/>
    </source>
</evidence>
<dbReference type="EMBL" id="LANO01000055">
    <property type="protein sequence ID" value="KJV51100.1"/>
    <property type="molecule type" value="Genomic_DNA"/>
</dbReference>
<dbReference type="Gene3D" id="3.40.50.300">
    <property type="entry name" value="P-loop containing nucleotide triphosphate hydrolases"/>
    <property type="match status" value="1"/>
</dbReference>
<name>A0A0F3M5T9_ORITS</name>
<dbReference type="InterPro" id="IPR050678">
    <property type="entry name" value="DNA_Partitioning_ATPase"/>
</dbReference>
<dbReference type="Pfam" id="PF13614">
    <property type="entry name" value="AAA_31"/>
    <property type="match status" value="1"/>
</dbReference>
<dbReference type="RefSeq" id="WP_047220991.1">
    <property type="nucleotide sequence ID" value="NZ_LS398551.1"/>
</dbReference>
<proteinExistence type="predicted"/>
<dbReference type="Proteomes" id="UP000244959">
    <property type="component" value="Chromosome I"/>
</dbReference>
<evidence type="ECO:0000256" key="2">
    <source>
        <dbReference type="ARBA" id="ARBA00074747"/>
    </source>
</evidence>
<dbReference type="PIRSF" id="PIRSF009320">
    <property type="entry name" value="Nuc_binding_HP_1000"/>
    <property type="match status" value="1"/>
</dbReference>
<dbReference type="Proteomes" id="UP000033769">
    <property type="component" value="Unassembled WGS sequence"/>
</dbReference>
<dbReference type="InterPro" id="IPR025669">
    <property type="entry name" value="AAA_dom"/>
</dbReference>
<protein>
    <recommendedName>
        <fullName evidence="2">Chromosome partitioning protein ParA</fullName>
    </recommendedName>
</protein>
<keyword evidence="7" id="KW-1185">Reference proteome</keyword>